<dbReference type="PROSITE" id="PS51257">
    <property type="entry name" value="PROKAR_LIPOPROTEIN"/>
    <property type="match status" value="1"/>
</dbReference>
<feature type="chain" id="PRO_5045073738" description="AMIN-like domain-containing protein" evidence="1">
    <location>
        <begin position="23"/>
        <end position="192"/>
    </location>
</feature>
<evidence type="ECO:0000313" key="4">
    <source>
        <dbReference type="Proteomes" id="UP001379533"/>
    </source>
</evidence>
<sequence>MKLSLKHQLFGAVVLSVVGVLAAGCAAGDVNGSEENVSETSSELRPEWATSAVTVRHDIGSTDFKTLKVAKNDGFDRSVFQFSNDGVPGYDVRYVPNPQICAGEGEVEVQGTAFIQVQMIPANSYDPETQKPTYSPATIVDVKPNLASVKELKMTCPGFEAETTYTIGLSKKKNFRVLELKNPPRLVVDVQQ</sequence>
<protein>
    <recommendedName>
        <fullName evidence="2">AMIN-like domain-containing protein</fullName>
    </recommendedName>
</protein>
<name>A0ABZ2JY32_9BACT</name>
<keyword evidence="1" id="KW-0732">Signal</keyword>
<dbReference type="RefSeq" id="WP_394841876.1">
    <property type="nucleotide sequence ID" value="NZ_CP089982.1"/>
</dbReference>
<accession>A0ABZ2JY32</accession>
<reference evidence="3 4" key="1">
    <citation type="submission" date="2021-12" db="EMBL/GenBank/DDBJ databases">
        <title>Discovery of the Pendulisporaceae a myxobacterial family with distinct sporulation behavior and unique specialized metabolism.</title>
        <authorList>
            <person name="Garcia R."/>
            <person name="Popoff A."/>
            <person name="Bader C.D."/>
            <person name="Loehr J."/>
            <person name="Walesch S."/>
            <person name="Walt C."/>
            <person name="Boldt J."/>
            <person name="Bunk B."/>
            <person name="Haeckl F.J.F.P.J."/>
            <person name="Gunesch A.P."/>
            <person name="Birkelbach J."/>
            <person name="Nuebel U."/>
            <person name="Pietschmann T."/>
            <person name="Bach T."/>
            <person name="Mueller R."/>
        </authorList>
    </citation>
    <scope>NUCLEOTIDE SEQUENCE [LARGE SCALE GENOMIC DNA]</scope>
    <source>
        <strain evidence="3 4">MSr12523</strain>
    </source>
</reference>
<evidence type="ECO:0000313" key="3">
    <source>
        <dbReference type="EMBL" id="WXA91257.1"/>
    </source>
</evidence>
<evidence type="ECO:0000259" key="2">
    <source>
        <dbReference type="Pfam" id="PF24837"/>
    </source>
</evidence>
<feature type="domain" description="AMIN-like" evidence="2">
    <location>
        <begin position="66"/>
        <end position="192"/>
    </location>
</feature>
<dbReference type="Pfam" id="PF24837">
    <property type="entry name" value="AMIN-like"/>
    <property type="match status" value="1"/>
</dbReference>
<proteinExistence type="predicted"/>
<gene>
    <name evidence="3" type="ORF">LZC95_32975</name>
</gene>
<dbReference type="InterPro" id="IPR056303">
    <property type="entry name" value="AMIN-like"/>
</dbReference>
<feature type="signal peptide" evidence="1">
    <location>
        <begin position="1"/>
        <end position="22"/>
    </location>
</feature>
<dbReference type="Proteomes" id="UP001379533">
    <property type="component" value="Chromosome"/>
</dbReference>
<organism evidence="3 4">
    <name type="scientific">Pendulispora brunnea</name>
    <dbReference type="NCBI Taxonomy" id="2905690"/>
    <lineage>
        <taxon>Bacteria</taxon>
        <taxon>Pseudomonadati</taxon>
        <taxon>Myxococcota</taxon>
        <taxon>Myxococcia</taxon>
        <taxon>Myxococcales</taxon>
        <taxon>Sorangiineae</taxon>
        <taxon>Pendulisporaceae</taxon>
        <taxon>Pendulispora</taxon>
    </lineage>
</organism>
<keyword evidence="4" id="KW-1185">Reference proteome</keyword>
<evidence type="ECO:0000256" key="1">
    <source>
        <dbReference type="SAM" id="SignalP"/>
    </source>
</evidence>
<dbReference type="EMBL" id="CP089982">
    <property type="protein sequence ID" value="WXA91257.1"/>
    <property type="molecule type" value="Genomic_DNA"/>
</dbReference>